<accession>A0A1I6CVH8</accession>
<dbReference type="RefSeq" id="WP_093587978.1">
    <property type="nucleotide sequence ID" value="NZ_FOYL01000001.1"/>
</dbReference>
<name>A0A1I6CVH8_9PSEU</name>
<organism evidence="2 3">
    <name type="scientific">Lentzea waywayandensis</name>
    <dbReference type="NCBI Taxonomy" id="84724"/>
    <lineage>
        <taxon>Bacteria</taxon>
        <taxon>Bacillati</taxon>
        <taxon>Actinomycetota</taxon>
        <taxon>Actinomycetes</taxon>
        <taxon>Pseudonocardiales</taxon>
        <taxon>Pseudonocardiaceae</taxon>
        <taxon>Lentzea</taxon>
    </lineage>
</organism>
<evidence type="ECO:0000259" key="1">
    <source>
        <dbReference type="Pfam" id="PF09346"/>
    </source>
</evidence>
<keyword evidence="3" id="KW-1185">Reference proteome</keyword>
<gene>
    <name evidence="2" type="ORF">SAMN04488564_101387</name>
</gene>
<dbReference type="SUPFAM" id="SSF160631">
    <property type="entry name" value="SMI1/KNR4-like"/>
    <property type="match status" value="1"/>
</dbReference>
<dbReference type="InterPro" id="IPR018958">
    <property type="entry name" value="Knr4/Smi1-like_dom"/>
</dbReference>
<evidence type="ECO:0000313" key="3">
    <source>
        <dbReference type="Proteomes" id="UP000198583"/>
    </source>
</evidence>
<evidence type="ECO:0000313" key="2">
    <source>
        <dbReference type="EMBL" id="SFQ97091.1"/>
    </source>
</evidence>
<protein>
    <recommendedName>
        <fullName evidence="1">Knr4/Smi1-like domain-containing protein</fullName>
    </recommendedName>
</protein>
<reference evidence="3" key="1">
    <citation type="submission" date="2016-10" db="EMBL/GenBank/DDBJ databases">
        <authorList>
            <person name="Varghese N."/>
            <person name="Submissions S."/>
        </authorList>
    </citation>
    <scope>NUCLEOTIDE SEQUENCE [LARGE SCALE GENOMIC DNA]</scope>
    <source>
        <strain evidence="3">DSM 44232</strain>
    </source>
</reference>
<feature type="domain" description="Knr4/Smi1-like" evidence="1">
    <location>
        <begin position="46"/>
        <end position="135"/>
    </location>
</feature>
<dbReference type="EMBL" id="FOYL01000001">
    <property type="protein sequence ID" value="SFQ97091.1"/>
    <property type="molecule type" value="Genomic_DNA"/>
</dbReference>
<dbReference type="OrthoDB" id="3287229at2"/>
<proteinExistence type="predicted"/>
<dbReference type="InterPro" id="IPR037883">
    <property type="entry name" value="Knr4/Smi1-like_sf"/>
</dbReference>
<dbReference type="Pfam" id="PF09346">
    <property type="entry name" value="SMI1_KNR4"/>
    <property type="match status" value="1"/>
</dbReference>
<sequence>MTKNGLQPWERIHNWLRVNASRTFDQITAGSGATGFRGLAGAENLIPTRYTPLSLEDSQRERTRKRTELEIEAEPAGTTSGIFLGEFVPIAADGMGDYLFVDERPGPESGCVREWDVDEGSRLPSLWPSLDAMLTDIAHSLDTGEPALHWHADAARAKFFTVSVYVPEVHDARLSWQRSRS</sequence>
<dbReference type="Proteomes" id="UP000198583">
    <property type="component" value="Unassembled WGS sequence"/>
</dbReference>
<dbReference type="AlphaFoldDB" id="A0A1I6CVH8"/>